<evidence type="ECO:0000313" key="2">
    <source>
        <dbReference type="Proteomes" id="UP001410795"/>
    </source>
</evidence>
<gene>
    <name evidence="1" type="ORF">GCM10022202_14310</name>
</gene>
<organism evidence="1 2">
    <name type="scientific">Microbacterium marinilacus</name>
    <dbReference type="NCBI Taxonomy" id="415209"/>
    <lineage>
        <taxon>Bacteria</taxon>
        <taxon>Bacillati</taxon>
        <taxon>Actinomycetota</taxon>
        <taxon>Actinomycetes</taxon>
        <taxon>Micrococcales</taxon>
        <taxon>Microbacteriaceae</taxon>
        <taxon>Microbacterium</taxon>
    </lineage>
</organism>
<comment type="caution">
    <text evidence="1">The sequence shown here is derived from an EMBL/GenBank/DDBJ whole genome shotgun (WGS) entry which is preliminary data.</text>
</comment>
<dbReference type="EMBL" id="BAAAYV010000006">
    <property type="protein sequence ID" value="GAA3655324.1"/>
    <property type="molecule type" value="Genomic_DNA"/>
</dbReference>
<protein>
    <recommendedName>
        <fullName evidence="3">Lysophospholipase</fullName>
    </recommendedName>
</protein>
<name>A0ABP7BCL2_9MICO</name>
<accession>A0ABP7BCL2</accession>
<dbReference type="Gene3D" id="3.40.50.1820">
    <property type="entry name" value="alpha/beta hydrolase"/>
    <property type="match status" value="1"/>
</dbReference>
<reference evidence="2" key="1">
    <citation type="journal article" date="2019" name="Int. J. Syst. Evol. Microbiol.">
        <title>The Global Catalogue of Microorganisms (GCM) 10K type strain sequencing project: providing services to taxonomists for standard genome sequencing and annotation.</title>
        <authorList>
            <consortium name="The Broad Institute Genomics Platform"/>
            <consortium name="The Broad Institute Genome Sequencing Center for Infectious Disease"/>
            <person name="Wu L."/>
            <person name="Ma J."/>
        </authorList>
    </citation>
    <scope>NUCLEOTIDE SEQUENCE [LARGE SCALE GENOMIC DNA]</scope>
    <source>
        <strain evidence="2">JCM 16546</strain>
    </source>
</reference>
<dbReference type="Proteomes" id="UP001410795">
    <property type="component" value="Unassembled WGS sequence"/>
</dbReference>
<keyword evidence="2" id="KW-1185">Reference proteome</keyword>
<dbReference type="RefSeq" id="WP_221860390.1">
    <property type="nucleotide sequence ID" value="NZ_BAAAYV010000006.1"/>
</dbReference>
<dbReference type="InterPro" id="IPR029058">
    <property type="entry name" value="AB_hydrolase_fold"/>
</dbReference>
<evidence type="ECO:0008006" key="3">
    <source>
        <dbReference type="Google" id="ProtNLM"/>
    </source>
</evidence>
<evidence type="ECO:0000313" key="1">
    <source>
        <dbReference type="EMBL" id="GAA3655324.1"/>
    </source>
</evidence>
<proteinExistence type="predicted"/>
<sequence>MTAVDTVVAGSDVAAATRTHERTAPAGRARGTVLVLPGRGDAPSYYRRLARRLASDGYLVETALAPVVDVDDVVAAWEPAAEGMRVVIGVDTSAGLLAAALAGGRLDPAPAGAVFAGIAVAGGETPDDELAARSACPLHGRVVADAGAPSLAASDIPPTWPSGAAGLPVLALHGEADRIAPPARAAALLDGWDAELVTVAGGLHDVLNDVHHRSVAAEIVAFLERLRADPTAAPILHRRARR</sequence>
<dbReference type="SUPFAM" id="SSF53474">
    <property type="entry name" value="alpha/beta-Hydrolases"/>
    <property type="match status" value="1"/>
</dbReference>